<dbReference type="AlphaFoldDB" id="A0AAW0V8E2"/>
<name>A0AAW0V8E2_SCYPA</name>
<reference evidence="1 2" key="1">
    <citation type="submission" date="2023-03" db="EMBL/GenBank/DDBJ databases">
        <title>High-quality genome of Scylla paramamosain provides insights in environmental adaptation.</title>
        <authorList>
            <person name="Zhang L."/>
        </authorList>
    </citation>
    <scope>NUCLEOTIDE SEQUENCE [LARGE SCALE GENOMIC DNA]</scope>
    <source>
        <strain evidence="1">LZ_2023a</strain>
        <tissue evidence="1">Muscle</tissue>
    </source>
</reference>
<evidence type="ECO:0000313" key="1">
    <source>
        <dbReference type="EMBL" id="KAK8407760.1"/>
    </source>
</evidence>
<organism evidence="1 2">
    <name type="scientific">Scylla paramamosain</name>
    <name type="common">Mud crab</name>
    <dbReference type="NCBI Taxonomy" id="85552"/>
    <lineage>
        <taxon>Eukaryota</taxon>
        <taxon>Metazoa</taxon>
        <taxon>Ecdysozoa</taxon>
        <taxon>Arthropoda</taxon>
        <taxon>Crustacea</taxon>
        <taxon>Multicrustacea</taxon>
        <taxon>Malacostraca</taxon>
        <taxon>Eumalacostraca</taxon>
        <taxon>Eucarida</taxon>
        <taxon>Decapoda</taxon>
        <taxon>Pleocyemata</taxon>
        <taxon>Brachyura</taxon>
        <taxon>Eubrachyura</taxon>
        <taxon>Portunoidea</taxon>
        <taxon>Portunidae</taxon>
        <taxon>Portuninae</taxon>
        <taxon>Scylla</taxon>
    </lineage>
</organism>
<dbReference type="EMBL" id="JARAKH010000001">
    <property type="protein sequence ID" value="KAK8407760.1"/>
    <property type="molecule type" value="Genomic_DNA"/>
</dbReference>
<accession>A0AAW0V8E2</accession>
<evidence type="ECO:0000313" key="2">
    <source>
        <dbReference type="Proteomes" id="UP001487740"/>
    </source>
</evidence>
<protein>
    <submittedName>
        <fullName evidence="1">Uncharacterized protein</fullName>
    </submittedName>
</protein>
<comment type="caution">
    <text evidence="1">The sequence shown here is derived from an EMBL/GenBank/DDBJ whole genome shotgun (WGS) entry which is preliminary data.</text>
</comment>
<proteinExistence type="predicted"/>
<keyword evidence="2" id="KW-1185">Reference proteome</keyword>
<dbReference type="Proteomes" id="UP001487740">
    <property type="component" value="Unassembled WGS sequence"/>
</dbReference>
<gene>
    <name evidence="1" type="ORF">O3P69_002360</name>
</gene>
<sequence length="73" mass="8100">MQRTANTPKAHSMYSIIAYHESRSGEGVAPCPARWSYPPRWTHGGSGQETAGNRTMAEHVYTHCLINTLNLPC</sequence>